<evidence type="ECO:0000256" key="2">
    <source>
        <dbReference type="ARBA" id="ARBA00023315"/>
    </source>
</evidence>
<dbReference type="InterPro" id="IPR056935">
    <property type="entry name" value="Rv0428c-like_C"/>
</dbReference>
<dbReference type="CDD" id="cd04301">
    <property type="entry name" value="NAT_SF"/>
    <property type="match status" value="1"/>
</dbReference>
<evidence type="ECO:0000313" key="5">
    <source>
        <dbReference type="Proteomes" id="UP001262032"/>
    </source>
</evidence>
<comment type="caution">
    <text evidence="4">The sequence shown here is derived from an EMBL/GenBank/DDBJ whole genome shotgun (WGS) entry which is preliminary data.</text>
</comment>
<sequence length="260" mass="28442">MAPHRASHPARAYEALMDAAWPAPDRHDLGEWVLRAADGVTQRANSVWPRDPAPRPQEALLEAARWYRMRRLPLIFQMADTPANSGLNRFLDAQGFTRQSETLILARPAGPQDGHPAGAGVEILDEPSEEWLHLWWSVDGRGGGQARETARLIVTGCPALYALARDDDGAPAAVGRLALAGATGGIYCMATSPAHRRRGYAAAVLQALQSEGTARHVESFWLLVTAANSAARQLYQQAGFEEAGRYLYRQERPRRALTGC</sequence>
<dbReference type="Proteomes" id="UP001262032">
    <property type="component" value="Unassembled WGS sequence"/>
</dbReference>
<name>A0AAW8NBF1_PSEOX</name>
<evidence type="ECO:0000259" key="3">
    <source>
        <dbReference type="PROSITE" id="PS51186"/>
    </source>
</evidence>
<accession>A0AAW8NBF1</accession>
<gene>
    <name evidence="4" type="ORF">J2X12_002234</name>
</gene>
<dbReference type="InterPro" id="IPR050680">
    <property type="entry name" value="YpeA/RimI_acetyltransf"/>
</dbReference>
<evidence type="ECO:0000256" key="1">
    <source>
        <dbReference type="ARBA" id="ARBA00022679"/>
    </source>
</evidence>
<dbReference type="RefSeq" id="WP_425515538.1">
    <property type="nucleotide sequence ID" value="NZ_JABTYH010000001.1"/>
</dbReference>
<dbReference type="PROSITE" id="PS51186">
    <property type="entry name" value="GNAT"/>
    <property type="match status" value="1"/>
</dbReference>
<dbReference type="InterPro" id="IPR016181">
    <property type="entry name" value="Acyl_CoA_acyltransferase"/>
</dbReference>
<feature type="domain" description="N-acetyltransferase" evidence="3">
    <location>
        <begin position="122"/>
        <end position="258"/>
    </location>
</feature>
<proteinExistence type="predicted"/>
<dbReference type="GO" id="GO:0016747">
    <property type="term" value="F:acyltransferase activity, transferring groups other than amino-acyl groups"/>
    <property type="evidence" value="ECO:0007669"/>
    <property type="project" value="InterPro"/>
</dbReference>
<dbReference type="Gene3D" id="3.40.630.30">
    <property type="match status" value="1"/>
</dbReference>
<dbReference type="AlphaFoldDB" id="A0AAW8NBF1"/>
<keyword evidence="1" id="KW-0808">Transferase</keyword>
<organism evidence="4 5">
    <name type="scientific">Pseudarthrobacter oxydans</name>
    <name type="common">Arthrobacter oxydans</name>
    <dbReference type="NCBI Taxonomy" id="1671"/>
    <lineage>
        <taxon>Bacteria</taxon>
        <taxon>Bacillati</taxon>
        <taxon>Actinomycetota</taxon>
        <taxon>Actinomycetes</taxon>
        <taxon>Micrococcales</taxon>
        <taxon>Micrococcaceae</taxon>
        <taxon>Pseudarthrobacter</taxon>
    </lineage>
</organism>
<protein>
    <submittedName>
        <fullName evidence="4">GNAT superfamily N-acetyltransferase</fullName>
    </submittedName>
</protein>
<dbReference type="PANTHER" id="PTHR43420">
    <property type="entry name" value="ACETYLTRANSFERASE"/>
    <property type="match status" value="1"/>
</dbReference>
<reference evidence="4" key="1">
    <citation type="submission" date="2023-07" db="EMBL/GenBank/DDBJ databases">
        <title>Sorghum-associated microbial communities from plants grown in Nebraska, USA.</title>
        <authorList>
            <person name="Schachtman D."/>
        </authorList>
    </citation>
    <scope>NUCLEOTIDE SEQUENCE</scope>
    <source>
        <strain evidence="4">BE261</strain>
    </source>
</reference>
<dbReference type="Pfam" id="PF24553">
    <property type="entry name" value="Rv0428c_C"/>
    <property type="match status" value="1"/>
</dbReference>
<dbReference type="SUPFAM" id="SSF55729">
    <property type="entry name" value="Acyl-CoA N-acyltransferases (Nat)"/>
    <property type="match status" value="1"/>
</dbReference>
<evidence type="ECO:0000313" key="4">
    <source>
        <dbReference type="EMBL" id="MDR7164205.1"/>
    </source>
</evidence>
<keyword evidence="2" id="KW-0012">Acyltransferase</keyword>
<dbReference type="EMBL" id="JAVDWN010000007">
    <property type="protein sequence ID" value="MDR7164205.1"/>
    <property type="molecule type" value="Genomic_DNA"/>
</dbReference>
<dbReference type="InterPro" id="IPR000182">
    <property type="entry name" value="GNAT_dom"/>
</dbReference>
<dbReference type="PANTHER" id="PTHR43420:SF12">
    <property type="entry name" value="N-ACETYLTRANSFERASE DOMAIN-CONTAINING PROTEIN"/>
    <property type="match status" value="1"/>
</dbReference>